<proteinExistence type="predicted"/>
<evidence type="ECO:0000256" key="1">
    <source>
        <dbReference type="SAM" id="MobiDB-lite"/>
    </source>
</evidence>
<dbReference type="Proteomes" id="UP000750711">
    <property type="component" value="Unassembled WGS sequence"/>
</dbReference>
<dbReference type="PANTHER" id="PTHR13621">
    <property type="entry name" value="PROLINE-RICH PROTEIN PRCC"/>
    <property type="match status" value="1"/>
</dbReference>
<feature type="compositionally biased region" description="Polar residues" evidence="1">
    <location>
        <begin position="395"/>
        <end position="405"/>
    </location>
</feature>
<feature type="compositionally biased region" description="Low complexity" evidence="1">
    <location>
        <begin position="197"/>
        <end position="207"/>
    </location>
</feature>
<sequence>MGLVDYSDSDNSDSDAATAPKPAATSAKPTFKKVVDRSNPRKILVNLPTLAGQDEPGENPATDGPPAKRPRIGGGGGAFSGFNALLPAPKRTGQAAGGGINGSAAGKSGLGRGISLKTGATPGFSREEVSESFDGEDSHRNDINSKDNHDTPPKHQEAAQELATALPPNGKPTAEPKKTGSAMMFKPLSVARKPPKKSSNTTTSISTEPPPALPKKKVSLFPLSAADHQGNPPPPLPPPTTLSPSDYSPLIYQPASSQDPLEDPQNGLNVTQSQNPPTLDEIATSLNLSNSAKRQLFGRRGTSASPTIINFNTDVEYAANEQLRAEGETVQHNPVRAIAPGKHSLKQLVNAASNQKEALEEHFAMGKRNKREAGSRYGWEWPTMDVPIPRNVARGTSNAGTTPTARRSAAPGCIPKIPEQDADVMRAQRAERRNRTMDSQYRAL</sequence>
<dbReference type="AlphaFoldDB" id="A0A9P8I798"/>
<feature type="compositionally biased region" description="Low complexity" evidence="1">
    <location>
        <begin position="14"/>
        <end position="29"/>
    </location>
</feature>
<feature type="compositionally biased region" description="Polar residues" evidence="1">
    <location>
        <begin position="266"/>
        <end position="277"/>
    </location>
</feature>
<dbReference type="Pfam" id="PF10253">
    <property type="entry name" value="PRCC"/>
    <property type="match status" value="1"/>
</dbReference>
<accession>A0A9P8I798</accession>
<reference evidence="2" key="1">
    <citation type="submission" date="2021-03" db="EMBL/GenBank/DDBJ databases">
        <title>Comparative genomics and phylogenomic investigation of the class Geoglossomycetes provide insights into ecological specialization and systematics.</title>
        <authorList>
            <person name="Melie T."/>
            <person name="Pirro S."/>
            <person name="Miller A.N."/>
            <person name="Quandt A."/>
        </authorList>
    </citation>
    <scope>NUCLEOTIDE SEQUENCE</scope>
    <source>
        <strain evidence="2">CAQ_001_2017</strain>
    </source>
</reference>
<feature type="non-terminal residue" evidence="2">
    <location>
        <position position="1"/>
    </location>
</feature>
<name>A0A9P8I798_9PEZI</name>
<feature type="compositionally biased region" description="Pro residues" evidence="1">
    <location>
        <begin position="231"/>
        <end position="241"/>
    </location>
</feature>
<protein>
    <submittedName>
        <fullName evidence="2">Uncharacterized protein</fullName>
    </submittedName>
</protein>
<feature type="region of interest" description="Disordered" evidence="1">
    <location>
        <begin position="1"/>
        <end position="277"/>
    </location>
</feature>
<evidence type="ECO:0000313" key="2">
    <source>
        <dbReference type="EMBL" id="KAH0552868.1"/>
    </source>
</evidence>
<evidence type="ECO:0000313" key="3">
    <source>
        <dbReference type="Proteomes" id="UP000750711"/>
    </source>
</evidence>
<keyword evidence="3" id="KW-1185">Reference proteome</keyword>
<dbReference type="PANTHER" id="PTHR13621:SF2">
    <property type="entry name" value="PROLINE-RICH PROTEIN PRCC"/>
    <property type="match status" value="1"/>
</dbReference>
<feature type="region of interest" description="Disordered" evidence="1">
    <location>
        <begin position="395"/>
        <end position="421"/>
    </location>
</feature>
<dbReference type="InterPro" id="IPR018800">
    <property type="entry name" value="PRCC"/>
</dbReference>
<dbReference type="GO" id="GO:0005634">
    <property type="term" value="C:nucleus"/>
    <property type="evidence" value="ECO:0007669"/>
    <property type="project" value="TreeGrafter"/>
</dbReference>
<gene>
    <name evidence="2" type="ORF">GP486_006930</name>
</gene>
<organism evidence="2 3">
    <name type="scientific">Trichoglossum hirsutum</name>
    <dbReference type="NCBI Taxonomy" id="265104"/>
    <lineage>
        <taxon>Eukaryota</taxon>
        <taxon>Fungi</taxon>
        <taxon>Dikarya</taxon>
        <taxon>Ascomycota</taxon>
        <taxon>Pezizomycotina</taxon>
        <taxon>Geoglossomycetes</taxon>
        <taxon>Geoglossales</taxon>
        <taxon>Geoglossaceae</taxon>
        <taxon>Trichoglossum</taxon>
    </lineage>
</organism>
<comment type="caution">
    <text evidence="2">The sequence shown here is derived from an EMBL/GenBank/DDBJ whole genome shotgun (WGS) entry which is preliminary data.</text>
</comment>
<dbReference type="EMBL" id="JAGHQM010001734">
    <property type="protein sequence ID" value="KAH0552868.1"/>
    <property type="molecule type" value="Genomic_DNA"/>
</dbReference>
<feature type="compositionally biased region" description="Basic and acidic residues" evidence="1">
    <location>
        <begin position="136"/>
        <end position="158"/>
    </location>
</feature>